<dbReference type="Gene3D" id="2.30.40.10">
    <property type="entry name" value="Urease, subunit C, domain 1"/>
    <property type="match status" value="1"/>
</dbReference>
<reference evidence="5 6" key="2">
    <citation type="submission" date="2019-03" db="EMBL/GenBank/DDBJ databases">
        <title>Draft Genome Sequences of Six Type Strains of the Genus Massilia.</title>
        <authorList>
            <person name="Miess H."/>
            <person name="Frediansyhah A."/>
            <person name="Gross H."/>
        </authorList>
    </citation>
    <scope>NUCLEOTIDE SEQUENCE [LARGE SCALE GENOMIC DNA]</scope>
    <source>
        <strain evidence="5 6">DSM 17505</strain>
    </source>
</reference>
<dbReference type="PANTHER" id="PTHR32027:SF0">
    <property type="entry name" value="CYTOSINE DEAMINASE"/>
    <property type="match status" value="1"/>
</dbReference>
<feature type="domain" description="Amidohydrolase 3" evidence="3">
    <location>
        <begin position="39"/>
        <end position="400"/>
    </location>
</feature>
<reference evidence="4" key="1">
    <citation type="journal article" date="2014" name="Int. J. Syst. Evol. Microbiol.">
        <title>Complete genome sequence of Corynebacterium casei LMG S-19264T (=DSM 44701T), isolated from a smear-ripened cheese.</title>
        <authorList>
            <consortium name="US DOE Joint Genome Institute (JGI-PGF)"/>
            <person name="Walter F."/>
            <person name="Albersmeier A."/>
            <person name="Kalinowski J."/>
            <person name="Ruckert C."/>
        </authorList>
    </citation>
    <scope>NUCLEOTIDE SEQUENCE</scope>
    <source>
        <strain evidence="4">KCTC 12344</strain>
    </source>
</reference>
<keyword evidence="6" id="KW-1185">Reference proteome</keyword>
<evidence type="ECO:0000256" key="1">
    <source>
        <dbReference type="ARBA" id="ARBA00022723"/>
    </source>
</evidence>
<dbReference type="InterPro" id="IPR011059">
    <property type="entry name" value="Metal-dep_hydrolase_composite"/>
</dbReference>
<keyword evidence="1" id="KW-0479">Metal-binding</keyword>
<dbReference type="Gene3D" id="3.20.20.140">
    <property type="entry name" value="Metal-dependent hydrolases"/>
    <property type="match status" value="1"/>
</dbReference>
<sequence>MDAVIRNATLPDGRTGIDIAITDGRIVAVAPVLPVQAGREIDAGGDLVTPPFVDAHFHMDATLSYGLPRVNASGTLLEGIALWGELKPDLTQQALVERAMQYCDWAVARGLLAIRSHVDICDDRLLAVEALLEVKRRVAPYLDLQLVAFPQDGLLRSATALANLKRAIGQGVDVVGGIPHFERTMADGAESIRILCEFAAEQGLRVDMHCDESDDPLSRHIETLAAETHRLGLHGRVAGSHLTSMHSMDNYYVSKLLPLIAESGVAAIANPLINITLQGRHDTYPKRRGMTRVPELMAAGVEVAFGHDCVLDPWYGMGSGDMLEVAHMGLHVAQMTSQQGMRACFDAVTATPARILGLDGYGLEPGCHADLVLLDAADPVEAIRLRAARRLVMRRGKVVAETPRAVATLDLPGRPAAADFRLGSRPAAMLPGVARPGVARPGVARPQ</sequence>
<accession>A0A4P7BEJ3</accession>
<name>A0A4P7BEJ3_9BURK</name>
<dbReference type="RefSeq" id="WP_134384883.1">
    <property type="nucleotide sequence ID" value="NZ_BMWW01000001.1"/>
</dbReference>
<dbReference type="CDD" id="cd01293">
    <property type="entry name" value="Bact_CD"/>
    <property type="match status" value="1"/>
</dbReference>
<dbReference type="InterPro" id="IPR052349">
    <property type="entry name" value="Metallo-hydrolase_Enzymes"/>
</dbReference>
<dbReference type="EMBL" id="BMWW01000001">
    <property type="protein sequence ID" value="GGY74067.1"/>
    <property type="molecule type" value="Genomic_DNA"/>
</dbReference>
<dbReference type="Proteomes" id="UP000294359">
    <property type="component" value="Chromosome"/>
</dbReference>
<dbReference type="GO" id="GO:0006209">
    <property type="term" value="P:cytosine catabolic process"/>
    <property type="evidence" value="ECO:0007669"/>
    <property type="project" value="TreeGrafter"/>
</dbReference>
<protein>
    <submittedName>
        <fullName evidence="4">Cytosine deaminase</fullName>
        <ecNumber evidence="5">3.5.4.1</ecNumber>
    </submittedName>
</protein>
<dbReference type="EMBL" id="CP038026">
    <property type="protein sequence ID" value="QBQ36603.1"/>
    <property type="molecule type" value="Genomic_DNA"/>
</dbReference>
<evidence type="ECO:0000259" key="3">
    <source>
        <dbReference type="Pfam" id="PF07969"/>
    </source>
</evidence>
<dbReference type="AlphaFoldDB" id="A0A4P7BEJ3"/>
<evidence type="ECO:0000313" key="4">
    <source>
        <dbReference type="EMBL" id="GGY74067.1"/>
    </source>
</evidence>
<evidence type="ECO:0000313" key="5">
    <source>
        <dbReference type="EMBL" id="QBQ36603.1"/>
    </source>
</evidence>
<dbReference type="SUPFAM" id="SSF51338">
    <property type="entry name" value="Composite domain of metallo-dependent hydrolases"/>
    <property type="match status" value="1"/>
</dbReference>
<dbReference type="PANTHER" id="PTHR32027">
    <property type="entry name" value="CYTOSINE DEAMINASE"/>
    <property type="match status" value="1"/>
</dbReference>
<dbReference type="SUPFAM" id="SSF51556">
    <property type="entry name" value="Metallo-dependent hydrolases"/>
    <property type="match status" value="1"/>
</dbReference>
<dbReference type="GO" id="GO:0046872">
    <property type="term" value="F:metal ion binding"/>
    <property type="evidence" value="ECO:0007669"/>
    <property type="project" value="UniProtKB-KW"/>
</dbReference>
<reference evidence="4" key="3">
    <citation type="submission" date="2022-12" db="EMBL/GenBank/DDBJ databases">
        <authorList>
            <person name="Sun Q."/>
            <person name="Kim S."/>
        </authorList>
    </citation>
    <scope>NUCLEOTIDE SEQUENCE</scope>
    <source>
        <strain evidence="4">KCTC 12344</strain>
    </source>
</reference>
<dbReference type="InterPro" id="IPR032466">
    <property type="entry name" value="Metal_Hydrolase"/>
</dbReference>
<gene>
    <name evidence="5" type="ORF">E1742_10835</name>
    <name evidence="4" type="ORF">GCM10007388_03020</name>
</gene>
<evidence type="ECO:0000256" key="2">
    <source>
        <dbReference type="ARBA" id="ARBA00022801"/>
    </source>
</evidence>
<dbReference type="GO" id="GO:0035888">
    <property type="term" value="F:isoguanine deaminase activity"/>
    <property type="evidence" value="ECO:0007669"/>
    <property type="project" value="TreeGrafter"/>
</dbReference>
<dbReference type="EC" id="3.5.4.1" evidence="5"/>
<evidence type="ECO:0000313" key="7">
    <source>
        <dbReference type="Proteomes" id="UP000619512"/>
    </source>
</evidence>
<dbReference type="InterPro" id="IPR013108">
    <property type="entry name" value="Amidohydro_3"/>
</dbReference>
<proteinExistence type="predicted"/>
<evidence type="ECO:0000313" key="6">
    <source>
        <dbReference type="Proteomes" id="UP000294359"/>
    </source>
</evidence>
<dbReference type="NCBIfam" id="NF005748">
    <property type="entry name" value="PRK07572.1"/>
    <property type="match status" value="1"/>
</dbReference>
<dbReference type="FunFam" id="3.20.20.140:FF:000019">
    <property type="entry name" value="Cytosine deaminase"/>
    <property type="match status" value="1"/>
</dbReference>
<dbReference type="OrthoDB" id="9815027at2"/>
<organism evidence="4 7">
    <name type="scientific">Pseudoduganella plicata</name>
    <dbReference type="NCBI Taxonomy" id="321984"/>
    <lineage>
        <taxon>Bacteria</taxon>
        <taxon>Pseudomonadati</taxon>
        <taxon>Pseudomonadota</taxon>
        <taxon>Betaproteobacteria</taxon>
        <taxon>Burkholderiales</taxon>
        <taxon>Oxalobacteraceae</taxon>
        <taxon>Telluria group</taxon>
        <taxon>Pseudoduganella</taxon>
    </lineage>
</organism>
<dbReference type="GO" id="GO:0004131">
    <property type="term" value="F:cytosine deaminase activity"/>
    <property type="evidence" value="ECO:0007669"/>
    <property type="project" value="UniProtKB-EC"/>
</dbReference>
<dbReference type="Proteomes" id="UP000619512">
    <property type="component" value="Unassembled WGS sequence"/>
</dbReference>
<dbReference type="Pfam" id="PF07969">
    <property type="entry name" value="Amidohydro_3"/>
    <property type="match status" value="1"/>
</dbReference>
<keyword evidence="2 5" id="KW-0378">Hydrolase</keyword>